<dbReference type="InterPro" id="IPR027785">
    <property type="entry name" value="UvrD-like_helicase_C"/>
</dbReference>
<dbReference type="Gene3D" id="1.10.10.160">
    <property type="match status" value="1"/>
</dbReference>
<accession>A0A242A4H0</accession>
<dbReference type="Proteomes" id="UP000195043">
    <property type="component" value="Unassembled WGS sequence"/>
</dbReference>
<feature type="coiled-coil region" evidence="6">
    <location>
        <begin position="64"/>
        <end position="91"/>
    </location>
</feature>
<dbReference type="RefSeq" id="WP_086273666.1">
    <property type="nucleotide sequence ID" value="NZ_NGKU01000001.1"/>
</dbReference>
<dbReference type="GO" id="GO:0005829">
    <property type="term" value="C:cytosol"/>
    <property type="evidence" value="ECO:0007669"/>
    <property type="project" value="TreeGrafter"/>
</dbReference>
<name>A0A242A4H0_9ENTE</name>
<evidence type="ECO:0000313" key="9">
    <source>
        <dbReference type="Proteomes" id="UP000195043"/>
    </source>
</evidence>
<dbReference type="EMBL" id="NGKU01000001">
    <property type="protein sequence ID" value="OTN75631.1"/>
    <property type="molecule type" value="Genomic_DNA"/>
</dbReference>
<dbReference type="GO" id="GO:0003677">
    <property type="term" value="F:DNA binding"/>
    <property type="evidence" value="ECO:0007669"/>
    <property type="project" value="InterPro"/>
</dbReference>
<dbReference type="PANTHER" id="PTHR11070:SF17">
    <property type="entry name" value="DNA HELICASE IV"/>
    <property type="match status" value="1"/>
</dbReference>
<evidence type="ECO:0000256" key="6">
    <source>
        <dbReference type="SAM" id="Coils"/>
    </source>
</evidence>
<evidence type="ECO:0000256" key="1">
    <source>
        <dbReference type="ARBA" id="ARBA00022741"/>
    </source>
</evidence>
<dbReference type="SUPFAM" id="SSF52540">
    <property type="entry name" value="P-loop containing nucleoside triphosphate hydrolases"/>
    <property type="match status" value="1"/>
</dbReference>
<dbReference type="PROSITE" id="PS51198">
    <property type="entry name" value="UVRD_HELICASE_ATP_BIND"/>
    <property type="match status" value="1"/>
</dbReference>
<organism evidence="8 9">
    <name type="scientific">Candidatus Enterococcus testudinis</name>
    <dbReference type="NCBI Taxonomy" id="1834191"/>
    <lineage>
        <taxon>Bacteria</taxon>
        <taxon>Bacillati</taxon>
        <taxon>Bacillota</taxon>
        <taxon>Bacilli</taxon>
        <taxon>Lactobacillales</taxon>
        <taxon>Enterococcaceae</taxon>
        <taxon>Enterococcus</taxon>
    </lineage>
</organism>
<gene>
    <name evidence="8" type="ORF">A5886_000706</name>
</gene>
<dbReference type="GO" id="GO:0000725">
    <property type="term" value="P:recombinational repair"/>
    <property type="evidence" value="ECO:0007669"/>
    <property type="project" value="TreeGrafter"/>
</dbReference>
<keyword evidence="4 5" id="KW-0067">ATP-binding</keyword>
<dbReference type="InterPro" id="IPR000212">
    <property type="entry name" value="DNA_helicase_UvrD/REP"/>
</dbReference>
<evidence type="ECO:0000313" key="8">
    <source>
        <dbReference type="EMBL" id="OTN75631.1"/>
    </source>
</evidence>
<dbReference type="Pfam" id="PF13538">
    <property type="entry name" value="UvrD_C_2"/>
    <property type="match status" value="1"/>
</dbReference>
<dbReference type="PANTHER" id="PTHR11070">
    <property type="entry name" value="UVRD / RECB / PCRA DNA HELICASE FAMILY MEMBER"/>
    <property type="match status" value="1"/>
</dbReference>
<evidence type="ECO:0000256" key="3">
    <source>
        <dbReference type="ARBA" id="ARBA00022806"/>
    </source>
</evidence>
<dbReference type="GO" id="GO:0005524">
    <property type="term" value="F:ATP binding"/>
    <property type="evidence" value="ECO:0007669"/>
    <property type="project" value="UniProtKB-UniRule"/>
</dbReference>
<keyword evidence="9" id="KW-1185">Reference proteome</keyword>
<dbReference type="OrthoDB" id="9787585at2"/>
<keyword evidence="2 5" id="KW-0378">Hydrolase</keyword>
<dbReference type="InterPro" id="IPR027417">
    <property type="entry name" value="P-loop_NTPase"/>
</dbReference>
<sequence>MDQRAKEQTHLSIVYQQLLARKSQLDLFLAEKKAAHLQDLRQVGSDVRLNFDSITDSLDTYAAIESKKREIDQMNLSLAAAEKELASVERLLKSPYFGKLTMRFTDEAEAEDFYFGINGFTNTEKKGVIYDWRSPVAAVFYENSLGPSAYMVNDQQIDVYVRDRWQFMIDHDQLLQLFDTSIAIQDDILLTALSTDHTQEMKDITASIQQEQNEIIRDTKHQNILVHGVAGSGKTSVAMQRVAFLLYHYRQHLTADNVLILSPNTGFTQYISQVLPSLGEKNPRTMTLNQLIGQLSDWSIQNEAQFFSTLVKAPSKEQQVLRQHACVSFLKQQAAASTVKMNNSFLPIRYKKKIIFSAAVLQDLYQATPETYTMQERLQAVKQQLILLWQQRLETNAKNSTIQDQVRTLTEEEQQQKLGGLIQDEQPDTIRHAASMLLKRKYRKVDQAIEQLHWVDQETLAEDLYLQYSKKPLTHTTPNDIDHHIFYMTVRHLFIQKIAVPKLTYLFIDEVQDYTPAQIDFLLLLFPFAAFTFVGDENQAIFPASITFNELTMIFQQANLPIHRYDMLTSYRSSGAITALFARLQTKSKHLKIAAVRPIGKSISYIDNLADSQLIKWIKNNVLPLTILTKSEADAIRLQKEFSDESTASKMTILPIYLAKGREFQHVLLYNVNDQNYHGPLDKRLLYTAISRATETLIITSNSAISALI</sequence>
<protein>
    <recommendedName>
        <fullName evidence="7">UvrD-like helicase ATP-binding domain-containing protein</fullName>
    </recommendedName>
</protein>
<dbReference type="Pfam" id="PF00580">
    <property type="entry name" value="UvrD-helicase"/>
    <property type="match status" value="1"/>
</dbReference>
<keyword evidence="6" id="KW-0175">Coiled coil</keyword>
<dbReference type="GO" id="GO:0043138">
    <property type="term" value="F:3'-5' DNA helicase activity"/>
    <property type="evidence" value="ECO:0007669"/>
    <property type="project" value="TreeGrafter"/>
</dbReference>
<reference evidence="8 9" key="1">
    <citation type="submission" date="2017-05" db="EMBL/GenBank/DDBJ databases">
        <title>The Genome Sequence of Enterococcus sp. 8G7_MSG3316.</title>
        <authorList>
            <consortium name="The Broad Institute Genomics Platform"/>
            <consortium name="The Broad Institute Genomic Center for Infectious Diseases"/>
            <person name="Earl A."/>
            <person name="Manson A."/>
            <person name="Schwartman J."/>
            <person name="Gilmore M."/>
            <person name="Abouelleil A."/>
            <person name="Cao P."/>
            <person name="Chapman S."/>
            <person name="Cusick C."/>
            <person name="Shea T."/>
            <person name="Young S."/>
            <person name="Neafsey D."/>
            <person name="Nusbaum C."/>
            <person name="Birren B."/>
        </authorList>
    </citation>
    <scope>NUCLEOTIDE SEQUENCE [LARGE SCALE GENOMIC DNA]</scope>
    <source>
        <strain evidence="8 9">8G7_MSG3316</strain>
    </source>
</reference>
<dbReference type="GO" id="GO:0016787">
    <property type="term" value="F:hydrolase activity"/>
    <property type="evidence" value="ECO:0007669"/>
    <property type="project" value="UniProtKB-UniRule"/>
</dbReference>
<evidence type="ECO:0000256" key="2">
    <source>
        <dbReference type="ARBA" id="ARBA00022801"/>
    </source>
</evidence>
<dbReference type="AlphaFoldDB" id="A0A242A4H0"/>
<dbReference type="Gene3D" id="3.40.50.300">
    <property type="entry name" value="P-loop containing nucleotide triphosphate hydrolases"/>
    <property type="match status" value="3"/>
</dbReference>
<evidence type="ECO:0000256" key="4">
    <source>
        <dbReference type="ARBA" id="ARBA00022840"/>
    </source>
</evidence>
<comment type="caution">
    <text evidence="8">The sequence shown here is derived from an EMBL/GenBank/DDBJ whole genome shotgun (WGS) entry which is preliminary data.</text>
</comment>
<proteinExistence type="predicted"/>
<dbReference type="InterPro" id="IPR013986">
    <property type="entry name" value="DExx_box_DNA_helicase_dom_sf"/>
</dbReference>
<keyword evidence="3 5" id="KW-0347">Helicase</keyword>
<feature type="binding site" evidence="5">
    <location>
        <begin position="228"/>
        <end position="235"/>
    </location>
    <ligand>
        <name>ATP</name>
        <dbReference type="ChEBI" id="CHEBI:30616"/>
    </ligand>
</feature>
<keyword evidence="1 5" id="KW-0547">Nucleotide-binding</keyword>
<dbReference type="STRING" id="1834191.A5886_000706"/>
<evidence type="ECO:0000256" key="5">
    <source>
        <dbReference type="PROSITE-ProRule" id="PRU00560"/>
    </source>
</evidence>
<evidence type="ECO:0000259" key="7">
    <source>
        <dbReference type="PROSITE" id="PS51198"/>
    </source>
</evidence>
<feature type="domain" description="UvrD-like helicase ATP-binding" evidence="7">
    <location>
        <begin position="207"/>
        <end position="574"/>
    </location>
</feature>
<dbReference type="InterPro" id="IPR014016">
    <property type="entry name" value="UvrD-like_ATP-bd"/>
</dbReference>